<keyword evidence="2" id="KW-0732">Signal</keyword>
<evidence type="ECO:0000313" key="3">
    <source>
        <dbReference type="EMBL" id="MBW0526970.1"/>
    </source>
</evidence>
<proteinExistence type="predicted"/>
<evidence type="ECO:0000313" key="4">
    <source>
        <dbReference type="Proteomes" id="UP000765509"/>
    </source>
</evidence>
<organism evidence="3 4">
    <name type="scientific">Austropuccinia psidii MF-1</name>
    <dbReference type="NCBI Taxonomy" id="1389203"/>
    <lineage>
        <taxon>Eukaryota</taxon>
        <taxon>Fungi</taxon>
        <taxon>Dikarya</taxon>
        <taxon>Basidiomycota</taxon>
        <taxon>Pucciniomycotina</taxon>
        <taxon>Pucciniomycetes</taxon>
        <taxon>Pucciniales</taxon>
        <taxon>Sphaerophragmiaceae</taxon>
        <taxon>Austropuccinia</taxon>
    </lineage>
</organism>
<dbReference type="EMBL" id="AVOT02033107">
    <property type="protein sequence ID" value="MBW0526970.1"/>
    <property type="molecule type" value="Genomic_DNA"/>
</dbReference>
<dbReference type="AlphaFoldDB" id="A0A9Q3EXI5"/>
<evidence type="ECO:0000256" key="2">
    <source>
        <dbReference type="SAM" id="SignalP"/>
    </source>
</evidence>
<sequence length="168" mass="18231">MPSRNHWLFSLSVFLQGNTATAYFLEEFISSFYLLYSLDPSKVPLASTPEVPQLWAQVDRGPHLEGAEPSIQEGRGPRRSRSFSGVFGGFSGLSKTTFKGPGEDGEEEEENYVEVEVSDGTEGVPAPVGTSQSTGGLTIAQCNKPDYHASRPSSLAIMQQITQIMANI</sequence>
<gene>
    <name evidence="3" type="ORF">O181_066685</name>
</gene>
<name>A0A9Q3EXI5_9BASI</name>
<feature type="region of interest" description="Disordered" evidence="1">
    <location>
        <begin position="64"/>
        <end position="85"/>
    </location>
</feature>
<feature type="region of interest" description="Disordered" evidence="1">
    <location>
        <begin position="117"/>
        <end position="136"/>
    </location>
</feature>
<evidence type="ECO:0000256" key="1">
    <source>
        <dbReference type="SAM" id="MobiDB-lite"/>
    </source>
</evidence>
<feature type="signal peptide" evidence="2">
    <location>
        <begin position="1"/>
        <end position="20"/>
    </location>
</feature>
<accession>A0A9Q3EXI5</accession>
<reference evidence="3" key="1">
    <citation type="submission" date="2021-03" db="EMBL/GenBank/DDBJ databases">
        <title>Draft genome sequence of rust myrtle Austropuccinia psidii MF-1, a brazilian biotype.</title>
        <authorList>
            <person name="Quecine M.C."/>
            <person name="Pachon D.M.R."/>
            <person name="Bonatelli M.L."/>
            <person name="Correr F.H."/>
            <person name="Franceschini L.M."/>
            <person name="Leite T.F."/>
            <person name="Margarido G.R.A."/>
            <person name="Almeida C.A."/>
            <person name="Ferrarezi J.A."/>
            <person name="Labate C.A."/>
        </authorList>
    </citation>
    <scope>NUCLEOTIDE SEQUENCE</scope>
    <source>
        <strain evidence="3">MF-1</strain>
    </source>
</reference>
<keyword evidence="4" id="KW-1185">Reference proteome</keyword>
<protein>
    <submittedName>
        <fullName evidence="3">Uncharacterized protein</fullName>
    </submittedName>
</protein>
<feature type="chain" id="PRO_5040423145" evidence="2">
    <location>
        <begin position="21"/>
        <end position="168"/>
    </location>
</feature>
<dbReference type="Proteomes" id="UP000765509">
    <property type="component" value="Unassembled WGS sequence"/>
</dbReference>
<comment type="caution">
    <text evidence="3">The sequence shown here is derived from an EMBL/GenBank/DDBJ whole genome shotgun (WGS) entry which is preliminary data.</text>
</comment>